<gene>
    <name evidence="6" type="ORF">K1W69_13165</name>
</gene>
<dbReference type="InterPro" id="IPR036388">
    <property type="entry name" value="WH-like_DNA-bd_sf"/>
</dbReference>
<dbReference type="InterPro" id="IPR036390">
    <property type="entry name" value="WH_DNA-bd_sf"/>
</dbReference>
<evidence type="ECO:0000256" key="4">
    <source>
        <dbReference type="ARBA" id="ARBA00023163"/>
    </source>
</evidence>
<dbReference type="AlphaFoldDB" id="A0AAE2ZNY8"/>
<evidence type="ECO:0000256" key="3">
    <source>
        <dbReference type="ARBA" id="ARBA00023125"/>
    </source>
</evidence>
<dbReference type="Pfam" id="PF00126">
    <property type="entry name" value="HTH_1"/>
    <property type="match status" value="1"/>
</dbReference>
<proteinExistence type="inferred from homology"/>
<evidence type="ECO:0000313" key="7">
    <source>
        <dbReference type="Proteomes" id="UP001196509"/>
    </source>
</evidence>
<feature type="domain" description="HTH lysR-type" evidence="5">
    <location>
        <begin position="1"/>
        <end position="58"/>
    </location>
</feature>
<dbReference type="SUPFAM" id="SSF46785">
    <property type="entry name" value="Winged helix' DNA-binding domain"/>
    <property type="match status" value="1"/>
</dbReference>
<dbReference type="Gene3D" id="3.40.190.10">
    <property type="entry name" value="Periplasmic binding protein-like II"/>
    <property type="match status" value="1"/>
</dbReference>
<sequence>MDKNLLTTFLDLLETRSFNRTADRLDISQSTVSSRIRQLEDMLGARLFQRGRGGAVPTAAGHKFVGHSRSLLATWDIARHEVGKLEDYSGALRISAQFSLSRTLLLDWAEALRARDGDLALHFEVDYSAQIMRDLEIGATDIGVMFSPRFMPDVHVEQIYHHDFVMVSTLCEHIKDVRPDQYLRTVYTPYFDRNHDERLPGLRQAPMTVGNEEMTVAFLQRFGGSAYLPKHVVTGATQMISELRHVAGAPLISLPVYSVVHVTKRHDGLIRLALDMLDELIQHQGSIGISD</sequence>
<keyword evidence="2" id="KW-0805">Transcription regulation</keyword>
<comment type="caution">
    <text evidence="6">The sequence shown here is derived from an EMBL/GenBank/DDBJ whole genome shotgun (WGS) entry which is preliminary data.</text>
</comment>
<dbReference type="PANTHER" id="PTHR30126:SF21">
    <property type="entry name" value="TRANSCRIPTIONAL REGULATOR-RELATED"/>
    <property type="match status" value="1"/>
</dbReference>
<dbReference type="PROSITE" id="PS50931">
    <property type="entry name" value="HTH_LYSR"/>
    <property type="match status" value="1"/>
</dbReference>
<evidence type="ECO:0000256" key="2">
    <source>
        <dbReference type="ARBA" id="ARBA00023015"/>
    </source>
</evidence>
<dbReference type="GO" id="GO:0000976">
    <property type="term" value="F:transcription cis-regulatory region binding"/>
    <property type="evidence" value="ECO:0007669"/>
    <property type="project" value="TreeGrafter"/>
</dbReference>
<dbReference type="PANTHER" id="PTHR30126">
    <property type="entry name" value="HTH-TYPE TRANSCRIPTIONAL REGULATOR"/>
    <property type="match status" value="1"/>
</dbReference>
<evidence type="ECO:0000313" key="6">
    <source>
        <dbReference type="EMBL" id="MBW8638140.1"/>
    </source>
</evidence>
<evidence type="ECO:0000259" key="5">
    <source>
        <dbReference type="PROSITE" id="PS50931"/>
    </source>
</evidence>
<dbReference type="Pfam" id="PF03466">
    <property type="entry name" value="LysR_substrate"/>
    <property type="match status" value="1"/>
</dbReference>
<dbReference type="SUPFAM" id="SSF53850">
    <property type="entry name" value="Periplasmic binding protein-like II"/>
    <property type="match status" value="1"/>
</dbReference>
<comment type="similarity">
    <text evidence="1">Belongs to the LysR transcriptional regulatory family.</text>
</comment>
<keyword evidence="3" id="KW-0238">DNA-binding</keyword>
<dbReference type="InterPro" id="IPR005119">
    <property type="entry name" value="LysR_subst-bd"/>
</dbReference>
<reference evidence="6" key="1">
    <citation type="submission" date="2021-08" db="EMBL/GenBank/DDBJ databases">
        <title>Hoeflea bacterium WL0058 sp. nov., isolated from the sediment.</title>
        <authorList>
            <person name="Wang L."/>
            <person name="Zhang D."/>
        </authorList>
    </citation>
    <scope>NUCLEOTIDE SEQUENCE</scope>
    <source>
        <strain evidence="6">WL0058</strain>
    </source>
</reference>
<dbReference type="FunFam" id="1.10.10.10:FF:000001">
    <property type="entry name" value="LysR family transcriptional regulator"/>
    <property type="match status" value="1"/>
</dbReference>
<evidence type="ECO:0000256" key="1">
    <source>
        <dbReference type="ARBA" id="ARBA00009437"/>
    </source>
</evidence>
<organism evidence="6 7">
    <name type="scientific">Flavimaribacter sediminis</name>
    <dbReference type="NCBI Taxonomy" id="2865987"/>
    <lineage>
        <taxon>Bacteria</taxon>
        <taxon>Pseudomonadati</taxon>
        <taxon>Pseudomonadota</taxon>
        <taxon>Alphaproteobacteria</taxon>
        <taxon>Hyphomicrobiales</taxon>
        <taxon>Rhizobiaceae</taxon>
        <taxon>Flavimaribacter</taxon>
    </lineage>
</organism>
<protein>
    <submittedName>
        <fullName evidence="6">LysR family transcriptional regulator</fullName>
    </submittedName>
</protein>
<dbReference type="RefSeq" id="WP_220228791.1">
    <property type="nucleotide sequence ID" value="NZ_JAICBX010000002.1"/>
</dbReference>
<accession>A0AAE2ZNY8</accession>
<dbReference type="Proteomes" id="UP001196509">
    <property type="component" value="Unassembled WGS sequence"/>
</dbReference>
<dbReference type="Gene3D" id="1.10.10.10">
    <property type="entry name" value="Winged helix-like DNA-binding domain superfamily/Winged helix DNA-binding domain"/>
    <property type="match status" value="1"/>
</dbReference>
<dbReference type="EMBL" id="JAICBX010000002">
    <property type="protein sequence ID" value="MBW8638140.1"/>
    <property type="molecule type" value="Genomic_DNA"/>
</dbReference>
<dbReference type="PRINTS" id="PR00039">
    <property type="entry name" value="HTHLYSR"/>
</dbReference>
<dbReference type="InterPro" id="IPR000847">
    <property type="entry name" value="LysR_HTH_N"/>
</dbReference>
<name>A0AAE2ZNY8_9HYPH</name>
<keyword evidence="4" id="KW-0804">Transcription</keyword>
<keyword evidence="7" id="KW-1185">Reference proteome</keyword>
<dbReference type="GO" id="GO:0003700">
    <property type="term" value="F:DNA-binding transcription factor activity"/>
    <property type="evidence" value="ECO:0007669"/>
    <property type="project" value="InterPro"/>
</dbReference>